<protein>
    <submittedName>
        <fullName evidence="1">Jg9816 protein</fullName>
    </submittedName>
</protein>
<gene>
    <name evidence="1" type="primary">jg9816</name>
    <name evidence="1" type="ORF">PAEG_LOCUS14836</name>
</gene>
<proteinExistence type="predicted"/>
<dbReference type="Proteomes" id="UP000838756">
    <property type="component" value="Unassembled WGS sequence"/>
</dbReference>
<keyword evidence="2" id="KW-1185">Reference proteome</keyword>
<name>A0A8S4RII6_9NEOP</name>
<evidence type="ECO:0000313" key="1">
    <source>
        <dbReference type="EMBL" id="CAH2237563.1"/>
    </source>
</evidence>
<dbReference type="EMBL" id="CAKXAJ010025277">
    <property type="protein sequence ID" value="CAH2237563.1"/>
    <property type="molecule type" value="Genomic_DNA"/>
</dbReference>
<dbReference type="AlphaFoldDB" id="A0A8S4RII6"/>
<organism evidence="1 2">
    <name type="scientific">Pararge aegeria aegeria</name>
    <dbReference type="NCBI Taxonomy" id="348720"/>
    <lineage>
        <taxon>Eukaryota</taxon>
        <taxon>Metazoa</taxon>
        <taxon>Ecdysozoa</taxon>
        <taxon>Arthropoda</taxon>
        <taxon>Hexapoda</taxon>
        <taxon>Insecta</taxon>
        <taxon>Pterygota</taxon>
        <taxon>Neoptera</taxon>
        <taxon>Endopterygota</taxon>
        <taxon>Lepidoptera</taxon>
        <taxon>Glossata</taxon>
        <taxon>Ditrysia</taxon>
        <taxon>Papilionoidea</taxon>
        <taxon>Nymphalidae</taxon>
        <taxon>Satyrinae</taxon>
        <taxon>Satyrini</taxon>
        <taxon>Parargina</taxon>
        <taxon>Pararge</taxon>
    </lineage>
</organism>
<evidence type="ECO:0000313" key="2">
    <source>
        <dbReference type="Proteomes" id="UP000838756"/>
    </source>
</evidence>
<sequence length="143" mass="16233">MLALTSLVEILTSFHRLAPFSYLVHLLWNPHHSTTSLRILAPLSYLAYLWWNTHIAPQCCFESSLRYVAHLWWNTHIAPQSRFESTLRSTTLQISGGILTSLQNLATNPGSAQLPCTYLVENSHSFTTSPRTLAPLSYLAHLW</sequence>
<comment type="caution">
    <text evidence="1">The sequence shown here is derived from an EMBL/GenBank/DDBJ whole genome shotgun (WGS) entry which is preliminary data.</text>
</comment>
<accession>A0A8S4RII6</accession>
<reference evidence="1" key="1">
    <citation type="submission" date="2022-03" db="EMBL/GenBank/DDBJ databases">
        <authorList>
            <person name="Lindestad O."/>
        </authorList>
    </citation>
    <scope>NUCLEOTIDE SEQUENCE</scope>
</reference>